<comment type="caution">
    <text evidence="2">The sequence shown here is derived from an EMBL/GenBank/DDBJ whole genome shotgun (WGS) entry which is preliminary data.</text>
</comment>
<dbReference type="EMBL" id="CALNXK010000210">
    <property type="protein sequence ID" value="CAH3176249.1"/>
    <property type="molecule type" value="Genomic_DNA"/>
</dbReference>
<organism evidence="2 3">
    <name type="scientific">Porites lobata</name>
    <dbReference type="NCBI Taxonomy" id="104759"/>
    <lineage>
        <taxon>Eukaryota</taxon>
        <taxon>Metazoa</taxon>
        <taxon>Cnidaria</taxon>
        <taxon>Anthozoa</taxon>
        <taxon>Hexacorallia</taxon>
        <taxon>Scleractinia</taxon>
        <taxon>Fungiina</taxon>
        <taxon>Poritidae</taxon>
        <taxon>Porites</taxon>
    </lineage>
</organism>
<name>A0ABN8RC92_9CNID</name>
<gene>
    <name evidence="2" type="ORF">PLOB_00017997</name>
</gene>
<feature type="compositionally biased region" description="Low complexity" evidence="1">
    <location>
        <begin position="79"/>
        <end position="98"/>
    </location>
</feature>
<feature type="region of interest" description="Disordered" evidence="1">
    <location>
        <begin position="1"/>
        <end position="112"/>
    </location>
</feature>
<evidence type="ECO:0000256" key="1">
    <source>
        <dbReference type="SAM" id="MobiDB-lite"/>
    </source>
</evidence>
<sequence length="112" mass="11761">MAYGASTSGPSRSVTNNEQRIGVVTETSGVPGLQQQVVQVSGPSDSGGTAAEPSQGQETSTEVEADELDEETEEDEAEVLAIAAARGRRSAVVVPSSSQKRKQSLPDRRKYP</sequence>
<feature type="compositionally biased region" description="Polar residues" evidence="1">
    <location>
        <begin position="1"/>
        <end position="19"/>
    </location>
</feature>
<dbReference type="Proteomes" id="UP001159405">
    <property type="component" value="Unassembled WGS sequence"/>
</dbReference>
<protein>
    <submittedName>
        <fullName evidence="2">Uncharacterized protein</fullName>
    </submittedName>
</protein>
<accession>A0ABN8RC92</accession>
<feature type="compositionally biased region" description="Acidic residues" evidence="1">
    <location>
        <begin position="61"/>
        <end position="78"/>
    </location>
</feature>
<proteinExistence type="predicted"/>
<evidence type="ECO:0000313" key="2">
    <source>
        <dbReference type="EMBL" id="CAH3176249.1"/>
    </source>
</evidence>
<feature type="compositionally biased region" description="Low complexity" evidence="1">
    <location>
        <begin position="28"/>
        <end position="48"/>
    </location>
</feature>
<evidence type="ECO:0000313" key="3">
    <source>
        <dbReference type="Proteomes" id="UP001159405"/>
    </source>
</evidence>
<reference evidence="2 3" key="1">
    <citation type="submission" date="2022-05" db="EMBL/GenBank/DDBJ databases">
        <authorList>
            <consortium name="Genoscope - CEA"/>
            <person name="William W."/>
        </authorList>
    </citation>
    <scope>NUCLEOTIDE SEQUENCE [LARGE SCALE GENOMIC DNA]</scope>
</reference>
<keyword evidence="3" id="KW-1185">Reference proteome</keyword>